<evidence type="ECO:0000313" key="9">
    <source>
        <dbReference type="EMBL" id="SDY98260.1"/>
    </source>
</evidence>
<dbReference type="AlphaFoldDB" id="A0A1H3PB37"/>
<reference evidence="9 10" key="1">
    <citation type="submission" date="2016-10" db="EMBL/GenBank/DDBJ databases">
        <authorList>
            <person name="de Groot N.N."/>
        </authorList>
    </citation>
    <scope>NUCLEOTIDE SEQUENCE [LARGE SCALE GENOMIC DNA]</scope>
    <source>
        <strain evidence="9 10">CPCC 202699</strain>
    </source>
</reference>
<dbReference type="Gene3D" id="1.10.630.10">
    <property type="entry name" value="Cytochrome P450"/>
    <property type="match status" value="1"/>
</dbReference>
<keyword evidence="2 7" id="KW-0349">Heme</keyword>
<dbReference type="OrthoDB" id="5290182at2"/>
<dbReference type="CDD" id="cd11049">
    <property type="entry name" value="CYP170A1-like"/>
    <property type="match status" value="1"/>
</dbReference>
<dbReference type="RefSeq" id="WP_091295411.1">
    <property type="nucleotide sequence ID" value="NZ_FNON01000008.1"/>
</dbReference>
<evidence type="ECO:0000256" key="1">
    <source>
        <dbReference type="ARBA" id="ARBA00010617"/>
    </source>
</evidence>
<dbReference type="EMBL" id="FNON01000008">
    <property type="protein sequence ID" value="SDY98260.1"/>
    <property type="molecule type" value="Genomic_DNA"/>
</dbReference>
<organism evidence="9 10">
    <name type="scientific">Amycolatopsis xylanica</name>
    <dbReference type="NCBI Taxonomy" id="589385"/>
    <lineage>
        <taxon>Bacteria</taxon>
        <taxon>Bacillati</taxon>
        <taxon>Actinomycetota</taxon>
        <taxon>Actinomycetes</taxon>
        <taxon>Pseudonocardiales</taxon>
        <taxon>Pseudonocardiaceae</taxon>
        <taxon>Amycolatopsis</taxon>
    </lineage>
</organism>
<dbReference type="Proteomes" id="UP000199515">
    <property type="component" value="Unassembled WGS sequence"/>
</dbReference>
<keyword evidence="10" id="KW-1185">Reference proteome</keyword>
<keyword evidence="5 7" id="KW-0408">Iron</keyword>
<dbReference type="STRING" id="589385.SAMN05421504_108117"/>
<dbReference type="GO" id="GO:0005506">
    <property type="term" value="F:iron ion binding"/>
    <property type="evidence" value="ECO:0007669"/>
    <property type="project" value="InterPro"/>
</dbReference>
<comment type="similarity">
    <text evidence="1 8">Belongs to the cytochrome P450 family.</text>
</comment>
<dbReference type="GO" id="GO:0016705">
    <property type="term" value="F:oxidoreductase activity, acting on paired donors, with incorporation or reduction of molecular oxygen"/>
    <property type="evidence" value="ECO:0007669"/>
    <property type="project" value="InterPro"/>
</dbReference>
<dbReference type="PRINTS" id="PR00463">
    <property type="entry name" value="EP450I"/>
</dbReference>
<feature type="binding site" description="axial binding residue" evidence="7">
    <location>
        <position position="384"/>
    </location>
    <ligand>
        <name>heme</name>
        <dbReference type="ChEBI" id="CHEBI:30413"/>
    </ligand>
    <ligandPart>
        <name>Fe</name>
        <dbReference type="ChEBI" id="CHEBI:18248"/>
    </ligandPart>
</feature>
<gene>
    <name evidence="9" type="ORF">SAMN05421504_108117</name>
</gene>
<protein>
    <submittedName>
        <fullName evidence="9">Cytochrome P450</fullName>
    </submittedName>
</protein>
<dbReference type="PRINTS" id="PR00385">
    <property type="entry name" value="P450"/>
</dbReference>
<name>A0A1H3PB37_9PSEU</name>
<dbReference type="PANTHER" id="PTHR24291:SF50">
    <property type="entry name" value="BIFUNCTIONAL ALBAFLAVENONE MONOOXYGENASE_TERPENE SYNTHASE"/>
    <property type="match status" value="1"/>
</dbReference>
<evidence type="ECO:0000313" key="10">
    <source>
        <dbReference type="Proteomes" id="UP000199515"/>
    </source>
</evidence>
<dbReference type="InterPro" id="IPR002401">
    <property type="entry name" value="Cyt_P450_E_grp-I"/>
</dbReference>
<dbReference type="SUPFAM" id="SSF48264">
    <property type="entry name" value="Cytochrome P450"/>
    <property type="match status" value="1"/>
</dbReference>
<evidence type="ECO:0000256" key="3">
    <source>
        <dbReference type="ARBA" id="ARBA00022723"/>
    </source>
</evidence>
<keyword evidence="6 8" id="KW-0503">Monooxygenase</keyword>
<dbReference type="GO" id="GO:0020037">
    <property type="term" value="F:heme binding"/>
    <property type="evidence" value="ECO:0007669"/>
    <property type="project" value="InterPro"/>
</dbReference>
<proteinExistence type="inferred from homology"/>
<evidence type="ECO:0000256" key="7">
    <source>
        <dbReference type="PIRSR" id="PIRSR602401-1"/>
    </source>
</evidence>
<dbReference type="InterPro" id="IPR001128">
    <property type="entry name" value="Cyt_P450"/>
</dbReference>
<evidence type="ECO:0000256" key="6">
    <source>
        <dbReference type="ARBA" id="ARBA00023033"/>
    </source>
</evidence>
<evidence type="ECO:0000256" key="2">
    <source>
        <dbReference type="ARBA" id="ARBA00022617"/>
    </source>
</evidence>
<accession>A0A1H3PB37</accession>
<keyword evidence="3 7" id="KW-0479">Metal-binding</keyword>
<dbReference type="InterPro" id="IPR017972">
    <property type="entry name" value="Cyt_P450_CS"/>
</dbReference>
<dbReference type="PROSITE" id="PS00086">
    <property type="entry name" value="CYTOCHROME_P450"/>
    <property type="match status" value="1"/>
</dbReference>
<sequence>MAVPVAPGRWPFLGHTPAMLRQRFAFTAGLRAHGEIVKVFLGPLPAYFVTSPELAHRVLVTEGASFRKGAMFDKFRPYVGNGLLLSNGAFHLRQRRLIQPAFHHERIARYAETMVKAARELTSAWRPGEVREIDEDMQALAVTIVGETLFSTEIGQRAISEVRRSIFIVIKQGMIRALSPAFMEKLPLQGNREFDAAIERMRAIVLEVIASRRAEETDHGDVLSMLLLARDDSGVEMTDQQVYDEVITLLTAGIETTALALSWIFHEIARHHDVEQRLHAEVDAVLGGRPVCFADVPRLKFTAMVVNEVLRMYPVWILMRRAIAAVELAGARIQPGDEVIVSPHALHFDPDSFPDPEKFDPDRWSGAAPPRGAFIPFGAGNRQCVGNVFAQTEIILTVATVAARWRLAPVPDRPVRVRFTSAAYPSTMPMTTTRR</sequence>
<evidence type="ECO:0000256" key="4">
    <source>
        <dbReference type="ARBA" id="ARBA00023002"/>
    </source>
</evidence>
<dbReference type="Pfam" id="PF00067">
    <property type="entry name" value="p450"/>
    <property type="match status" value="1"/>
</dbReference>
<dbReference type="InterPro" id="IPR036396">
    <property type="entry name" value="Cyt_P450_sf"/>
</dbReference>
<comment type="cofactor">
    <cofactor evidence="7">
        <name>heme</name>
        <dbReference type="ChEBI" id="CHEBI:30413"/>
    </cofactor>
</comment>
<dbReference type="GO" id="GO:0004497">
    <property type="term" value="F:monooxygenase activity"/>
    <property type="evidence" value="ECO:0007669"/>
    <property type="project" value="UniProtKB-KW"/>
</dbReference>
<keyword evidence="4 8" id="KW-0560">Oxidoreductase</keyword>
<evidence type="ECO:0000256" key="8">
    <source>
        <dbReference type="RuleBase" id="RU000461"/>
    </source>
</evidence>
<evidence type="ECO:0000256" key="5">
    <source>
        <dbReference type="ARBA" id="ARBA00023004"/>
    </source>
</evidence>
<dbReference type="InterPro" id="IPR050196">
    <property type="entry name" value="Cytochrome_P450_Monoox"/>
</dbReference>
<dbReference type="PANTHER" id="PTHR24291">
    <property type="entry name" value="CYTOCHROME P450 FAMILY 4"/>
    <property type="match status" value="1"/>
</dbReference>